<dbReference type="EMBL" id="MU002469">
    <property type="protein sequence ID" value="KAF2786424.1"/>
    <property type="molecule type" value="Genomic_DNA"/>
</dbReference>
<protein>
    <submittedName>
        <fullName evidence="2">Uncharacterized protein</fullName>
    </submittedName>
</protein>
<keyword evidence="3" id="KW-1185">Reference proteome</keyword>
<proteinExistence type="predicted"/>
<feature type="compositionally biased region" description="Basic and acidic residues" evidence="1">
    <location>
        <begin position="177"/>
        <end position="186"/>
    </location>
</feature>
<reference evidence="2" key="1">
    <citation type="journal article" date="2020" name="Stud. Mycol.">
        <title>101 Dothideomycetes genomes: a test case for predicting lifestyles and emergence of pathogens.</title>
        <authorList>
            <person name="Haridas S."/>
            <person name="Albert R."/>
            <person name="Binder M."/>
            <person name="Bloem J."/>
            <person name="Labutti K."/>
            <person name="Salamov A."/>
            <person name="Andreopoulos B."/>
            <person name="Baker S."/>
            <person name="Barry K."/>
            <person name="Bills G."/>
            <person name="Bluhm B."/>
            <person name="Cannon C."/>
            <person name="Castanera R."/>
            <person name="Culley D."/>
            <person name="Daum C."/>
            <person name="Ezra D."/>
            <person name="Gonzalez J."/>
            <person name="Henrissat B."/>
            <person name="Kuo A."/>
            <person name="Liang C."/>
            <person name="Lipzen A."/>
            <person name="Lutzoni F."/>
            <person name="Magnuson J."/>
            <person name="Mondo S."/>
            <person name="Nolan M."/>
            <person name="Ohm R."/>
            <person name="Pangilinan J."/>
            <person name="Park H.-J."/>
            <person name="Ramirez L."/>
            <person name="Alfaro M."/>
            <person name="Sun H."/>
            <person name="Tritt A."/>
            <person name="Yoshinaga Y."/>
            <person name="Zwiers L.-H."/>
            <person name="Turgeon B."/>
            <person name="Goodwin S."/>
            <person name="Spatafora J."/>
            <person name="Crous P."/>
            <person name="Grigoriev I."/>
        </authorList>
    </citation>
    <scope>NUCLEOTIDE SEQUENCE</scope>
    <source>
        <strain evidence="2">CBS 109.77</strain>
    </source>
</reference>
<dbReference type="OrthoDB" id="3786709at2759"/>
<sequence>PIYPAFRGKFRSGEEAKAHRKKERGELKRDPNVAWVRKHGREFWVQRIYDAMIANSDLADGLKSTHYDRFVVKKAFDPDDLEATAHHIFDKACAVHERGWSRYQIYHKEAVRGSLVDISKNCVETRLQRICKLLRRNKSLCNDALQGGLTLAQLVDNPYLRAGSKGQNNKGNAVRGKRLEAGRKLLEQQPAGGPQQPPAAAPKQVETPDSEESERE</sequence>
<dbReference type="Proteomes" id="UP000799757">
    <property type="component" value="Unassembled WGS sequence"/>
</dbReference>
<name>A0A6A6WR66_9PLEO</name>
<evidence type="ECO:0000256" key="1">
    <source>
        <dbReference type="SAM" id="MobiDB-lite"/>
    </source>
</evidence>
<dbReference type="AlphaFoldDB" id="A0A6A6WR66"/>
<organism evidence="2 3">
    <name type="scientific">Melanomma pulvis-pyrius CBS 109.77</name>
    <dbReference type="NCBI Taxonomy" id="1314802"/>
    <lineage>
        <taxon>Eukaryota</taxon>
        <taxon>Fungi</taxon>
        <taxon>Dikarya</taxon>
        <taxon>Ascomycota</taxon>
        <taxon>Pezizomycotina</taxon>
        <taxon>Dothideomycetes</taxon>
        <taxon>Pleosporomycetidae</taxon>
        <taxon>Pleosporales</taxon>
        <taxon>Melanommataceae</taxon>
        <taxon>Melanomma</taxon>
    </lineage>
</organism>
<feature type="region of interest" description="Disordered" evidence="1">
    <location>
        <begin position="160"/>
        <end position="216"/>
    </location>
</feature>
<evidence type="ECO:0000313" key="2">
    <source>
        <dbReference type="EMBL" id="KAF2786424.1"/>
    </source>
</evidence>
<evidence type="ECO:0000313" key="3">
    <source>
        <dbReference type="Proteomes" id="UP000799757"/>
    </source>
</evidence>
<feature type="non-terminal residue" evidence="2">
    <location>
        <position position="1"/>
    </location>
</feature>
<accession>A0A6A6WR66</accession>
<gene>
    <name evidence="2" type="ORF">K505DRAFT_259956</name>
</gene>